<dbReference type="GO" id="GO:0004518">
    <property type="term" value="F:nuclease activity"/>
    <property type="evidence" value="ECO:0007669"/>
    <property type="project" value="UniProtKB-KW"/>
</dbReference>
<keyword evidence="4" id="KW-0378">Hydrolase</keyword>
<dbReference type="InterPro" id="IPR028091">
    <property type="entry name" value="FAM91_N_dom"/>
</dbReference>
<dbReference type="InterPro" id="IPR011856">
    <property type="entry name" value="tRNA_endonuc-like_dom_sf"/>
</dbReference>
<proteinExistence type="inferred from homology"/>
<dbReference type="Gene3D" id="3.40.1350.10">
    <property type="match status" value="1"/>
</dbReference>
<comment type="similarity">
    <text evidence="2">Belongs to the FAM91 family.</text>
</comment>
<dbReference type="GO" id="GO:0003676">
    <property type="term" value="F:nucleic acid binding"/>
    <property type="evidence" value="ECO:0007669"/>
    <property type="project" value="InterPro"/>
</dbReference>
<dbReference type="PANTHER" id="PTHR28441:SF2">
    <property type="entry name" value="PROTEIN FAM91A1"/>
    <property type="match status" value="1"/>
</dbReference>
<comment type="cofactor">
    <cofactor evidence="1">
        <name>Mg(2+)</name>
        <dbReference type="ChEBI" id="CHEBI:18420"/>
    </cofactor>
</comment>
<dbReference type="InterPro" id="IPR014883">
    <property type="entry name" value="VRR_NUC"/>
</dbReference>
<dbReference type="InterPro" id="IPR039199">
    <property type="entry name" value="FAM91"/>
</dbReference>
<evidence type="ECO:0000256" key="2">
    <source>
        <dbReference type="ARBA" id="ARBA00010319"/>
    </source>
</evidence>
<keyword evidence="3" id="KW-0540">Nuclease</keyword>
<dbReference type="Pfam" id="PF14647">
    <property type="entry name" value="FAM91_N"/>
    <property type="match status" value="2"/>
</dbReference>
<evidence type="ECO:0000256" key="3">
    <source>
        <dbReference type="ARBA" id="ARBA00022722"/>
    </source>
</evidence>
<evidence type="ECO:0000256" key="1">
    <source>
        <dbReference type="ARBA" id="ARBA00001946"/>
    </source>
</evidence>
<dbReference type="PANTHER" id="PTHR28441">
    <property type="entry name" value="PROTEIN FAM91A1"/>
    <property type="match status" value="1"/>
</dbReference>
<accession>A0A7R8ZJN4</accession>
<dbReference type="EMBL" id="OB660804">
    <property type="protein sequence ID" value="CAD7226334.1"/>
    <property type="molecule type" value="Genomic_DNA"/>
</dbReference>
<evidence type="ECO:0000256" key="4">
    <source>
        <dbReference type="ARBA" id="ARBA00022801"/>
    </source>
</evidence>
<name>A0A7R8ZJN4_9CRUS</name>
<gene>
    <name evidence="5" type="ORF">CTOB1V02_LOCUS4254</name>
</gene>
<dbReference type="InterPro" id="IPR028097">
    <property type="entry name" value="FAM91_C_dom"/>
</dbReference>
<evidence type="ECO:0000313" key="5">
    <source>
        <dbReference type="EMBL" id="CAD7226334.1"/>
    </source>
</evidence>
<dbReference type="OrthoDB" id="275996at2759"/>
<dbReference type="AlphaFoldDB" id="A0A7R8ZJN4"/>
<dbReference type="GO" id="GO:0016788">
    <property type="term" value="F:hydrolase activity, acting on ester bonds"/>
    <property type="evidence" value="ECO:0007669"/>
    <property type="project" value="InterPro"/>
</dbReference>
<dbReference type="Pfam" id="PF08774">
    <property type="entry name" value="VRR_NUC"/>
    <property type="match status" value="1"/>
</dbReference>
<sequence>MNPARVTSVVDTYTQTRFGESSDVRFALYLGIVGIRVVRIIESLGLRIVSGICERLIKDHRFTRSGLPDLLVWNSLTKRHKFVEVKGPNDRLSPKQILWLDYLLSIGCSAEVEYALYDVMMDTEVESYIKSNIRWEKLPKTVKEYLGMNPKTYDRAVIEFSVRNQLRHKGSLVGKIRRDPEQYYTELLEFSKENLMLYPYHLQDMLVKGLRITPFQYYVGMVQRIVQQEKNYDCLPNFTAADCLRLLGLGRNEYIDLMTECRTGRRMFKRMKSVREHLPSLPIDIRIDPWWIVQLGYLTQDDLKQVNTEERALINSLMNAEGKQAKTLHFASVHSLYSKGLIYLDVPVSPSDAVFVPPLEGFVMNRLMGDYFEKHGTPRVQQGEPDADMLVKGLRITPFQYYVGMVQRIVQQEKNYDCLPNFTAADCLRLLGLGRNEYIDLMTECRTGRRMFKRMKSVREHLPSLPIDIRIDPWWIVQLGYLTQDDLKQVNTEERALINSLMNAEGKQAKTLHFASVHSLYSKGLIYLDVPVSPSDAVFVPPLEGFVMNRLMGDYFETLLYKIFVSIDGLTTVGELSGILNIEPQQVEHAVSMFYRLGFVQKTGSAYQLSEDDLTPCHPSWLQDYRPPSNRASTSPDAKKVIEADDQLLEEISAALADEPQTEGVAMDGLASLPLSESNSTLASAARAKRTALLFDSTLTAILMMGNLCGGLKSHAVTMFEVGKLTDESLDAFLSELDTISSVGEEEGEAERFFSFALNLREALKFLRGASPLGTQQIDLIRIESLQTLDPEITIKLLAKNYSLLLSLAPLSCETLLPLPPSTVPHLGPPLTEANSVWMKLLIYHLTGSGPPTLLLPQGARLRALPRALARYPCLQLCLGNHDPVVIQTSHALNHLNESCLHATACVQGWLPGNIQTRYLAFPLQVVTTSGCVERIAQDLQDHLGLQHTCGYLTFVNLCRHAKDRGSSMLRKSPPTARVIEDPEKTDLLSKELELLAESAEEQWVLSDCSFGLPLMDKELSSQVCDSIVEKGLGKVEHLETLMATNEGLSSRLKEFIRRWTEEEGGKEKVLIPDFIKKKLPLGSLPPPTQPLLFTEGQLRVWSERRDII</sequence>
<protein>
    <submittedName>
        <fullName evidence="5">Uncharacterized protein</fullName>
    </submittedName>
</protein>
<dbReference type="Pfam" id="PF14648">
    <property type="entry name" value="FAM91_C"/>
    <property type="match status" value="1"/>
</dbReference>
<organism evidence="5">
    <name type="scientific">Cyprideis torosa</name>
    <dbReference type="NCBI Taxonomy" id="163714"/>
    <lineage>
        <taxon>Eukaryota</taxon>
        <taxon>Metazoa</taxon>
        <taxon>Ecdysozoa</taxon>
        <taxon>Arthropoda</taxon>
        <taxon>Crustacea</taxon>
        <taxon>Oligostraca</taxon>
        <taxon>Ostracoda</taxon>
        <taxon>Podocopa</taxon>
        <taxon>Podocopida</taxon>
        <taxon>Cytherocopina</taxon>
        <taxon>Cytheroidea</taxon>
        <taxon>Cytherideidae</taxon>
        <taxon>Cyprideis</taxon>
    </lineage>
</organism>
<reference evidence="5" key="1">
    <citation type="submission" date="2020-11" db="EMBL/GenBank/DDBJ databases">
        <authorList>
            <person name="Tran Van P."/>
        </authorList>
    </citation>
    <scope>NUCLEOTIDE SEQUENCE</scope>
</reference>
<dbReference type="SMART" id="SM00990">
    <property type="entry name" value="VRR_NUC"/>
    <property type="match status" value="1"/>
</dbReference>